<dbReference type="Pfam" id="PF00246">
    <property type="entry name" value="Peptidase_M14"/>
    <property type="match status" value="1"/>
</dbReference>
<evidence type="ECO:0000256" key="2">
    <source>
        <dbReference type="ARBA" id="ARBA00005988"/>
    </source>
</evidence>
<feature type="non-terminal residue" evidence="5">
    <location>
        <position position="1"/>
    </location>
</feature>
<feature type="domain" description="Peptidase M14" evidence="4">
    <location>
        <begin position="1"/>
        <end position="117"/>
    </location>
</feature>
<accession>A0AAW0W8Y4</accession>
<gene>
    <name evidence="5" type="ORF">OTU49_010182</name>
</gene>
<organism evidence="5 6">
    <name type="scientific">Cherax quadricarinatus</name>
    <name type="common">Australian red claw crayfish</name>
    <dbReference type="NCBI Taxonomy" id="27406"/>
    <lineage>
        <taxon>Eukaryota</taxon>
        <taxon>Metazoa</taxon>
        <taxon>Ecdysozoa</taxon>
        <taxon>Arthropoda</taxon>
        <taxon>Crustacea</taxon>
        <taxon>Multicrustacea</taxon>
        <taxon>Malacostraca</taxon>
        <taxon>Eumalacostraca</taxon>
        <taxon>Eucarida</taxon>
        <taxon>Decapoda</taxon>
        <taxon>Pleocyemata</taxon>
        <taxon>Astacidea</taxon>
        <taxon>Parastacoidea</taxon>
        <taxon>Parastacidae</taxon>
        <taxon>Cherax</taxon>
    </lineage>
</organism>
<reference evidence="5 6" key="1">
    <citation type="journal article" date="2024" name="BMC Genomics">
        <title>Genome assembly of redclaw crayfish (Cherax quadricarinatus) provides insights into its immune adaptation and hypoxia tolerance.</title>
        <authorList>
            <person name="Liu Z."/>
            <person name="Zheng J."/>
            <person name="Li H."/>
            <person name="Fang K."/>
            <person name="Wang S."/>
            <person name="He J."/>
            <person name="Zhou D."/>
            <person name="Weng S."/>
            <person name="Chi M."/>
            <person name="Gu Z."/>
            <person name="He J."/>
            <person name="Li F."/>
            <person name="Wang M."/>
        </authorList>
    </citation>
    <scope>NUCLEOTIDE SEQUENCE [LARGE SCALE GENOMIC DNA]</scope>
    <source>
        <strain evidence="5">ZL_2023a</strain>
    </source>
</reference>
<dbReference type="PANTHER" id="PTHR11705">
    <property type="entry name" value="PROTEASE FAMILY M14 CARBOXYPEPTIDASE A,B"/>
    <property type="match status" value="1"/>
</dbReference>
<evidence type="ECO:0000313" key="6">
    <source>
        <dbReference type="Proteomes" id="UP001445076"/>
    </source>
</evidence>
<keyword evidence="6" id="KW-1185">Reference proteome</keyword>
<evidence type="ECO:0000256" key="1">
    <source>
        <dbReference type="ARBA" id="ARBA00001947"/>
    </source>
</evidence>
<dbReference type="GO" id="GO:0008270">
    <property type="term" value="F:zinc ion binding"/>
    <property type="evidence" value="ECO:0007669"/>
    <property type="project" value="InterPro"/>
</dbReference>
<dbReference type="SUPFAM" id="SSF53187">
    <property type="entry name" value="Zn-dependent exopeptidases"/>
    <property type="match status" value="1"/>
</dbReference>
<comment type="cofactor">
    <cofactor evidence="1">
        <name>Zn(2+)</name>
        <dbReference type="ChEBI" id="CHEBI:29105"/>
    </cofactor>
</comment>
<dbReference type="Gene3D" id="3.40.630.10">
    <property type="entry name" value="Zn peptidases"/>
    <property type="match status" value="1"/>
</dbReference>
<feature type="non-terminal residue" evidence="5">
    <location>
        <position position="168"/>
    </location>
</feature>
<dbReference type="InterPro" id="IPR000834">
    <property type="entry name" value="Peptidase_M14"/>
</dbReference>
<protein>
    <recommendedName>
        <fullName evidence="4">Peptidase M14 domain-containing protein</fullName>
    </recommendedName>
</protein>
<dbReference type="PANTHER" id="PTHR11705:SF91">
    <property type="entry name" value="FI01817P-RELATED"/>
    <property type="match status" value="1"/>
</dbReference>
<dbReference type="Proteomes" id="UP001445076">
    <property type="component" value="Unassembled WGS sequence"/>
</dbReference>
<dbReference type="GO" id="GO:0005615">
    <property type="term" value="C:extracellular space"/>
    <property type="evidence" value="ECO:0007669"/>
    <property type="project" value="TreeGrafter"/>
</dbReference>
<name>A0AAW0W8Y4_CHEQU</name>
<sequence length="168" mass="17786">QAYVTIHSFGQYILHPWGYTASVIRSNAGRLGTVGTGMAEAILAGEQVTYMVGSPGELLYPASGASDDYAAGVGDIPLVYTLELRDTGAAGFILPKELIRPTINDAWLAIKYLGNHVIQTSLRDSGNEQITATNSAEEESVVTIEPDASPAVMGEAVLVEREETTEAA</sequence>
<evidence type="ECO:0000313" key="5">
    <source>
        <dbReference type="EMBL" id="KAK8726277.1"/>
    </source>
</evidence>
<comment type="similarity">
    <text evidence="2 3">Belongs to the peptidase M14 family.</text>
</comment>
<dbReference type="GO" id="GO:0006508">
    <property type="term" value="P:proteolysis"/>
    <property type="evidence" value="ECO:0007669"/>
    <property type="project" value="InterPro"/>
</dbReference>
<evidence type="ECO:0000256" key="3">
    <source>
        <dbReference type="PROSITE-ProRule" id="PRU01379"/>
    </source>
</evidence>
<evidence type="ECO:0000259" key="4">
    <source>
        <dbReference type="PROSITE" id="PS52035"/>
    </source>
</evidence>
<dbReference type="PROSITE" id="PS52035">
    <property type="entry name" value="PEPTIDASE_M14"/>
    <property type="match status" value="1"/>
</dbReference>
<dbReference type="AlphaFoldDB" id="A0AAW0W8Y4"/>
<dbReference type="EMBL" id="JARKIK010000079">
    <property type="protein sequence ID" value="KAK8726277.1"/>
    <property type="molecule type" value="Genomic_DNA"/>
</dbReference>
<dbReference type="GO" id="GO:0004181">
    <property type="term" value="F:metallocarboxypeptidase activity"/>
    <property type="evidence" value="ECO:0007669"/>
    <property type="project" value="InterPro"/>
</dbReference>
<feature type="active site" description="Proton donor/acceptor" evidence="3">
    <location>
        <position position="83"/>
    </location>
</feature>
<proteinExistence type="inferred from homology"/>
<comment type="caution">
    <text evidence="5">The sequence shown here is derived from an EMBL/GenBank/DDBJ whole genome shotgun (WGS) entry which is preliminary data.</text>
</comment>